<dbReference type="EMBL" id="CP159872">
    <property type="protein sequence ID" value="XCM79745.1"/>
    <property type="molecule type" value="Genomic_DNA"/>
</dbReference>
<feature type="transmembrane region" description="Helical" evidence="2">
    <location>
        <begin position="159"/>
        <end position="180"/>
    </location>
</feature>
<protein>
    <submittedName>
        <fullName evidence="3">Low temperature requirement protein A</fullName>
    </submittedName>
</protein>
<dbReference type="AlphaFoldDB" id="A0AAU8JV40"/>
<dbReference type="PANTHER" id="PTHR36840:SF1">
    <property type="entry name" value="BLL5714 PROTEIN"/>
    <property type="match status" value="1"/>
</dbReference>
<keyword evidence="2" id="KW-0472">Membrane</keyword>
<feature type="region of interest" description="Disordered" evidence="1">
    <location>
        <begin position="1"/>
        <end position="23"/>
    </location>
</feature>
<dbReference type="KEGG" id="kcm:ABWK59_12845"/>
<gene>
    <name evidence="3" type="ORF">ABWK59_12845</name>
</gene>
<feature type="transmembrane region" description="Helical" evidence="2">
    <location>
        <begin position="71"/>
        <end position="89"/>
    </location>
</feature>
<dbReference type="PANTHER" id="PTHR36840">
    <property type="entry name" value="BLL5714 PROTEIN"/>
    <property type="match status" value="1"/>
</dbReference>
<keyword evidence="2" id="KW-1133">Transmembrane helix</keyword>
<proteinExistence type="predicted"/>
<evidence type="ECO:0000256" key="2">
    <source>
        <dbReference type="SAM" id="Phobius"/>
    </source>
</evidence>
<dbReference type="RefSeq" id="WP_354640629.1">
    <property type="nucleotide sequence ID" value="NZ_CP159872.1"/>
</dbReference>
<feature type="transmembrane region" description="Helical" evidence="2">
    <location>
        <begin position="101"/>
        <end position="122"/>
    </location>
</feature>
<feature type="transmembrane region" description="Helical" evidence="2">
    <location>
        <begin position="251"/>
        <end position="272"/>
    </location>
</feature>
<accession>A0AAU8JV40</accession>
<keyword evidence="2" id="KW-0812">Transmembrane</keyword>
<sequence>MSSEAAAPHPDPDQHRPVRRMAARSRAEPHRTATWLELFFDLCFVVAVAQAGRELAHAVADHHLGTGLSGYLLAFFAIWWAWMNFSWFASAYDVDDVPYRITTLIQIVGVLVLAAGVPRIFADQDVTLAVAGYVLMRVAMITQWLRAARSERGSARTMALRYALGIAVCQVGWCLLLLVPDDVRPYLIPLGVIAEVAVPVWAEAPAKSTWHPHHIAERYGLFTIIVLGETVTAATLAMQSALDEHEALGELLPIAAGGLLICFGAWWIYFATPIHGLLRANRQAFLWGYGHYLVFGSAAAIGAGLEVAIEHAVGAAHLSAEAATAAVTVPTALFLFTVWALHSRHVKQGSEQAVLPAAAAAVLACTAAGQGGVLLAGLVTAAAVAVGIVLHTRRA</sequence>
<organism evidence="3">
    <name type="scientific">Kitasatospora camelliae</name>
    <dbReference type="NCBI Taxonomy" id="3156397"/>
    <lineage>
        <taxon>Bacteria</taxon>
        <taxon>Bacillati</taxon>
        <taxon>Actinomycetota</taxon>
        <taxon>Actinomycetes</taxon>
        <taxon>Kitasatosporales</taxon>
        <taxon>Streptomycetaceae</taxon>
        <taxon>Kitasatospora</taxon>
    </lineage>
</organism>
<reference evidence="3" key="1">
    <citation type="submission" date="2024-06" db="EMBL/GenBank/DDBJ databases">
        <title>The genome sequences of Kitasatospora sp. strain HUAS MG31.</title>
        <authorList>
            <person name="Mo P."/>
        </authorList>
    </citation>
    <scope>NUCLEOTIDE SEQUENCE</scope>
    <source>
        <strain evidence="3">HUAS MG31</strain>
    </source>
</reference>
<dbReference type="Pfam" id="PF06772">
    <property type="entry name" value="LtrA"/>
    <property type="match status" value="1"/>
</dbReference>
<feature type="transmembrane region" description="Helical" evidence="2">
    <location>
        <begin position="284"/>
        <end position="302"/>
    </location>
</feature>
<feature type="transmembrane region" description="Helical" evidence="2">
    <location>
        <begin position="218"/>
        <end position="239"/>
    </location>
</feature>
<feature type="transmembrane region" description="Helical" evidence="2">
    <location>
        <begin position="128"/>
        <end position="147"/>
    </location>
</feature>
<feature type="transmembrane region" description="Helical" evidence="2">
    <location>
        <begin position="322"/>
        <end position="341"/>
    </location>
</feature>
<evidence type="ECO:0000256" key="1">
    <source>
        <dbReference type="SAM" id="MobiDB-lite"/>
    </source>
</evidence>
<feature type="transmembrane region" description="Helical" evidence="2">
    <location>
        <begin position="375"/>
        <end position="392"/>
    </location>
</feature>
<name>A0AAU8JV40_9ACTN</name>
<feature type="transmembrane region" description="Helical" evidence="2">
    <location>
        <begin position="353"/>
        <end position="369"/>
    </location>
</feature>
<evidence type="ECO:0000313" key="3">
    <source>
        <dbReference type="EMBL" id="XCM79745.1"/>
    </source>
</evidence>
<dbReference type="InterPro" id="IPR010640">
    <property type="entry name" value="Low_temperature_requirement_A"/>
</dbReference>